<organism evidence="4 5">
    <name type="scientific">Nocardia mangyaensis</name>
    <dbReference type="NCBI Taxonomy" id="2213200"/>
    <lineage>
        <taxon>Bacteria</taxon>
        <taxon>Bacillati</taxon>
        <taxon>Actinomycetota</taxon>
        <taxon>Actinomycetes</taxon>
        <taxon>Mycobacteriales</taxon>
        <taxon>Nocardiaceae</taxon>
        <taxon>Nocardia</taxon>
    </lineage>
</organism>
<dbReference type="PANTHER" id="PTHR43108:SF8">
    <property type="entry name" value="SD21168P"/>
    <property type="match status" value="1"/>
</dbReference>
<feature type="domain" description="Sulfatase N-terminal" evidence="3">
    <location>
        <begin position="71"/>
        <end position="404"/>
    </location>
</feature>
<dbReference type="KEGG" id="nsl:BOX37_13365"/>
<evidence type="ECO:0000313" key="4">
    <source>
        <dbReference type="EMBL" id="APE34769.1"/>
    </source>
</evidence>
<dbReference type="InterPro" id="IPR017850">
    <property type="entry name" value="Alkaline_phosphatase_core_sf"/>
</dbReference>
<evidence type="ECO:0000256" key="2">
    <source>
        <dbReference type="SAM" id="MobiDB-lite"/>
    </source>
</evidence>
<sequence length="540" mass="59118">MSRYSHRRITVDANSYTRHRRVIPDTYDPGVFMFPSRTLRRALTAPAAALLAVTGGLSAASAAPERVDERPNIVMILADDLDATTTPVWEAMPRTAALIRDRGMELTESFAPMPICCAARSSILTGQYGHNTGVLTNAGPVGGFESFRDNGNEDHTIATVLHDAGYRTGMAGKYMNGLENDPGHIPPGWDDWNAGVDNFLYSGYNYTLNENGTFVKYGVTPADYQTDVIANKSRAFITDAAASGQPFFWYALPTAPHFPIPPAPRHIPETRPTAAPRSPNYQEADVSDKPSWLIDTAAARAATIAATNDIDYTNRLGSLKALDEMVADIVATLAATNELDNTYLVFTSDNGYSLGAHRLTQKMAPYEESMRVPLAIAGPGISSGRSAAMALSIDLAPTLFDWAGTDIPGHVDGRSLVPVLAGDDTGWRTDFLAEYGGAGFNGRNGIIQEQVPGTETPAMYMFDMPSWSAVRTGRYLYTRWYDRERPLEDREYELYDLEVDPYQLTNLIKTDEGRAANAQLVEDLDRRLTELNSCTSLSCH</sequence>
<name>A0A1J0VRY1_9NOCA</name>
<dbReference type="InterPro" id="IPR000917">
    <property type="entry name" value="Sulfatase_N"/>
</dbReference>
<reference evidence="4" key="1">
    <citation type="submission" date="2016-11" db="EMBL/GenBank/DDBJ databases">
        <authorList>
            <person name="Jaros S."/>
            <person name="Januszkiewicz K."/>
            <person name="Wedrychowicz H."/>
        </authorList>
    </citation>
    <scope>NUCLEOTIDE SEQUENCE [LARGE SCALE GENOMIC DNA]</scope>
    <source>
        <strain evidence="4">Y48</strain>
    </source>
</reference>
<dbReference type="Gene3D" id="3.40.720.10">
    <property type="entry name" value="Alkaline Phosphatase, subunit A"/>
    <property type="match status" value="1"/>
</dbReference>
<dbReference type="SUPFAM" id="SSF53649">
    <property type="entry name" value="Alkaline phosphatase-like"/>
    <property type="match status" value="1"/>
</dbReference>
<dbReference type="InterPro" id="IPR012251">
    <property type="entry name" value="GlcNAc_6-SO4ase"/>
</dbReference>
<dbReference type="PIRSF" id="PIRSF036666">
    <property type="entry name" value="G6S"/>
    <property type="match status" value="1"/>
</dbReference>
<dbReference type="GO" id="GO:0008449">
    <property type="term" value="F:N-acetylglucosamine-6-sulfatase activity"/>
    <property type="evidence" value="ECO:0007669"/>
    <property type="project" value="InterPro"/>
</dbReference>
<keyword evidence="5" id="KW-1185">Reference proteome</keyword>
<protein>
    <submittedName>
        <fullName evidence="4">Sulfatase</fullName>
    </submittedName>
</protein>
<dbReference type="CDD" id="cd16147">
    <property type="entry name" value="G6S"/>
    <property type="match status" value="1"/>
</dbReference>
<dbReference type="EMBL" id="CP018082">
    <property type="protein sequence ID" value="APE34769.1"/>
    <property type="molecule type" value="Genomic_DNA"/>
</dbReference>
<comment type="PTM">
    <text evidence="1">The conversion to 3-oxoalanine (also known as C-formylglycine, FGly), of a serine or cysteine residue in prokaryotes and of a cysteine residue in eukaryotes, is critical for catalytic activity.</text>
</comment>
<evidence type="ECO:0000259" key="3">
    <source>
        <dbReference type="Pfam" id="PF00884"/>
    </source>
</evidence>
<dbReference type="Pfam" id="PF00884">
    <property type="entry name" value="Sulfatase"/>
    <property type="match status" value="1"/>
</dbReference>
<accession>A0A1J0VRY1</accession>
<evidence type="ECO:0000313" key="5">
    <source>
        <dbReference type="Proteomes" id="UP000183810"/>
    </source>
</evidence>
<gene>
    <name evidence="4" type="ORF">BOX37_13365</name>
</gene>
<dbReference type="PANTHER" id="PTHR43108">
    <property type="entry name" value="N-ACETYLGLUCOSAMINE-6-SULFATASE FAMILY MEMBER"/>
    <property type="match status" value="1"/>
</dbReference>
<dbReference type="Proteomes" id="UP000183810">
    <property type="component" value="Chromosome"/>
</dbReference>
<dbReference type="AlphaFoldDB" id="A0A1J0VRY1"/>
<feature type="modified residue" description="3-oxoalanine (Cys)" evidence="1">
    <location>
        <position position="116"/>
    </location>
</feature>
<feature type="region of interest" description="Disordered" evidence="2">
    <location>
        <begin position="262"/>
        <end position="286"/>
    </location>
</feature>
<dbReference type="GO" id="GO:0030203">
    <property type="term" value="P:glycosaminoglycan metabolic process"/>
    <property type="evidence" value="ECO:0007669"/>
    <property type="project" value="InterPro"/>
</dbReference>
<evidence type="ECO:0000256" key="1">
    <source>
        <dbReference type="PIRSR" id="PIRSR036666-50"/>
    </source>
</evidence>
<proteinExistence type="predicted"/>